<evidence type="ECO:0000256" key="4">
    <source>
        <dbReference type="ARBA" id="ARBA00005259"/>
    </source>
</evidence>
<feature type="binding site" evidence="15">
    <location>
        <position position="190"/>
    </location>
    <ligand>
        <name>NADP(+)</name>
        <dbReference type="ChEBI" id="CHEBI:58349"/>
    </ligand>
</feature>
<dbReference type="GO" id="GO:0008270">
    <property type="term" value="F:zinc ion binding"/>
    <property type="evidence" value="ECO:0007669"/>
    <property type="project" value="InterPro"/>
</dbReference>
<evidence type="ECO:0000256" key="14">
    <source>
        <dbReference type="PIRSR" id="PIRSR006769-1"/>
    </source>
</evidence>
<dbReference type="GO" id="GO:0050661">
    <property type="term" value="F:NADP binding"/>
    <property type="evidence" value="ECO:0007669"/>
    <property type="project" value="InterPro"/>
</dbReference>
<proteinExistence type="inferred from homology"/>
<evidence type="ECO:0000256" key="9">
    <source>
        <dbReference type="ARBA" id="ARBA00022833"/>
    </source>
</evidence>
<comment type="catalytic activity">
    <reaction evidence="13">
        <text>2,5-diamino-6-hydroxy-4-(5-phosphoribosylamino)-pyrimidine + H2O + H(+) = 5-amino-6-(5-phospho-D-ribosylamino)uracil + NH4(+)</text>
        <dbReference type="Rhea" id="RHEA:21868"/>
        <dbReference type="ChEBI" id="CHEBI:15377"/>
        <dbReference type="ChEBI" id="CHEBI:15378"/>
        <dbReference type="ChEBI" id="CHEBI:28938"/>
        <dbReference type="ChEBI" id="CHEBI:58453"/>
        <dbReference type="ChEBI" id="CHEBI:58614"/>
        <dbReference type="EC" id="3.5.4.26"/>
    </reaction>
</comment>
<keyword evidence="19" id="KW-1185">Reference proteome</keyword>
<dbReference type="SUPFAM" id="SSF53597">
    <property type="entry name" value="Dihydrofolate reductase-like"/>
    <property type="match status" value="1"/>
</dbReference>
<dbReference type="Gene3D" id="3.40.140.10">
    <property type="entry name" value="Cytidine Deaminase, domain 2"/>
    <property type="match status" value="1"/>
</dbReference>
<keyword evidence="7 13" id="KW-0479">Metal-binding</keyword>
<comment type="similarity">
    <text evidence="5 13">In the C-terminal section; belongs to the HTP reductase family.</text>
</comment>
<keyword evidence="6 13" id="KW-0686">Riboflavin biosynthesis</keyword>
<dbReference type="KEGG" id="hch:HCH_05957"/>
<feature type="binding site" evidence="15">
    <location>
        <position position="223"/>
    </location>
    <ligand>
        <name>NADP(+)</name>
        <dbReference type="ChEBI" id="CHEBI:58349"/>
    </ligand>
</feature>
<comment type="pathway">
    <text evidence="3 13">Cofactor biosynthesis; riboflavin biosynthesis; 5-amino-6-(D-ribitylamino)uracil from GTP: step 3/4.</text>
</comment>
<comment type="cofactor">
    <cofactor evidence="13 16">
        <name>Zn(2+)</name>
        <dbReference type="ChEBI" id="CHEBI:29105"/>
    </cofactor>
    <text evidence="13 16">Binds 1 zinc ion.</text>
</comment>
<feature type="active site" description="Proton donor" evidence="14">
    <location>
        <position position="46"/>
    </location>
</feature>
<dbReference type="Pfam" id="PF00383">
    <property type="entry name" value="dCMP_cyt_deam_1"/>
    <property type="match status" value="1"/>
</dbReference>
<comment type="catalytic activity">
    <reaction evidence="13">
        <text>5-amino-6-(5-phospho-D-ribitylamino)uracil + NADP(+) = 5-amino-6-(5-phospho-D-ribosylamino)uracil + NADPH + H(+)</text>
        <dbReference type="Rhea" id="RHEA:17845"/>
        <dbReference type="ChEBI" id="CHEBI:15378"/>
        <dbReference type="ChEBI" id="CHEBI:57783"/>
        <dbReference type="ChEBI" id="CHEBI:58349"/>
        <dbReference type="ChEBI" id="CHEBI:58421"/>
        <dbReference type="ChEBI" id="CHEBI:58453"/>
        <dbReference type="EC" id="1.1.1.193"/>
    </reaction>
</comment>
<dbReference type="STRING" id="349521.HCH_05957"/>
<protein>
    <recommendedName>
        <fullName evidence="13">Riboflavin biosynthesis protein RibD</fullName>
    </recommendedName>
    <domain>
        <recommendedName>
            <fullName evidence="13">Diaminohydroxyphosphoribosylaminopyrimidine deaminase</fullName>
            <shortName evidence="13">DRAP deaminase</shortName>
            <ecNumber evidence="13">3.5.4.26</ecNumber>
        </recommendedName>
        <alternativeName>
            <fullName evidence="13">Riboflavin-specific deaminase</fullName>
        </alternativeName>
    </domain>
    <domain>
        <recommendedName>
            <fullName evidence="13">5-amino-6-(5-phosphoribosylamino)uracil reductase</fullName>
            <ecNumber evidence="13">1.1.1.193</ecNumber>
        </recommendedName>
        <alternativeName>
            <fullName evidence="13">HTP reductase</fullName>
        </alternativeName>
    </domain>
</protein>
<evidence type="ECO:0000256" key="8">
    <source>
        <dbReference type="ARBA" id="ARBA00022801"/>
    </source>
</evidence>
<feature type="binding site" evidence="16">
    <location>
        <position position="78"/>
    </location>
    <ligand>
        <name>Zn(2+)</name>
        <dbReference type="ChEBI" id="CHEBI:29105"/>
        <note>catalytic</note>
    </ligand>
</feature>
<dbReference type="PANTHER" id="PTHR38011:SF7">
    <property type="entry name" value="2,5-DIAMINO-6-RIBOSYLAMINO-4(3H)-PYRIMIDINONE 5'-PHOSPHATE REDUCTASE"/>
    <property type="match status" value="1"/>
</dbReference>
<feature type="binding site" evidence="15">
    <location>
        <position position="198"/>
    </location>
    <ligand>
        <name>substrate</name>
    </ligand>
</feature>
<dbReference type="SUPFAM" id="SSF53927">
    <property type="entry name" value="Cytidine deaminase-like"/>
    <property type="match status" value="1"/>
</dbReference>
<dbReference type="InterPro" id="IPR002734">
    <property type="entry name" value="RibDG_C"/>
</dbReference>
<dbReference type="InterPro" id="IPR050765">
    <property type="entry name" value="Riboflavin_Biosynth_HTPR"/>
</dbReference>
<dbReference type="CDD" id="cd01284">
    <property type="entry name" value="Riboflavin_deaminase-reductase"/>
    <property type="match status" value="1"/>
</dbReference>
<dbReference type="GO" id="GO:0008703">
    <property type="term" value="F:5-amino-6-(5-phosphoribosylamino)uracil reductase activity"/>
    <property type="evidence" value="ECO:0007669"/>
    <property type="project" value="UniProtKB-EC"/>
</dbReference>
<keyword evidence="10 13" id="KW-0521">NADP</keyword>
<dbReference type="FunFam" id="3.40.140.10:FF:000025">
    <property type="entry name" value="Riboflavin biosynthesis protein RibD"/>
    <property type="match status" value="1"/>
</dbReference>
<dbReference type="InterPro" id="IPR016192">
    <property type="entry name" value="APOBEC/CMP_deaminase_Zn-bd"/>
</dbReference>
<evidence type="ECO:0000259" key="17">
    <source>
        <dbReference type="PROSITE" id="PS51747"/>
    </source>
</evidence>
<evidence type="ECO:0000256" key="15">
    <source>
        <dbReference type="PIRSR" id="PIRSR006769-2"/>
    </source>
</evidence>
<evidence type="ECO:0000256" key="2">
    <source>
        <dbReference type="ARBA" id="ARBA00004882"/>
    </source>
</evidence>
<comment type="pathway">
    <text evidence="2 13">Cofactor biosynthesis; riboflavin biosynthesis; 5-amino-6-(D-ribitylamino)uracil from GTP: step 2/4.</text>
</comment>
<keyword evidence="9 13" id="KW-0862">Zinc</keyword>
<feature type="binding site" evidence="15">
    <location>
        <begin position="297"/>
        <end position="303"/>
    </location>
    <ligand>
        <name>NADP(+)</name>
        <dbReference type="ChEBI" id="CHEBI:58349"/>
    </ligand>
</feature>
<feature type="binding site" evidence="15">
    <location>
        <position position="194"/>
    </location>
    <ligand>
        <name>NADP(+)</name>
        <dbReference type="ChEBI" id="CHEBI:58349"/>
    </ligand>
</feature>
<keyword evidence="8 13" id="KW-0378">Hydrolase</keyword>
<dbReference type="HOGENOM" id="CLU_036590_1_2_6"/>
<keyword evidence="12" id="KW-0511">Multifunctional enzyme</keyword>
<evidence type="ECO:0000313" key="19">
    <source>
        <dbReference type="Proteomes" id="UP000000238"/>
    </source>
</evidence>
<dbReference type="GO" id="GO:0008835">
    <property type="term" value="F:diaminohydroxyphosphoribosylaminopyrimidine deaminase activity"/>
    <property type="evidence" value="ECO:0007669"/>
    <property type="project" value="UniProtKB-EC"/>
</dbReference>
<dbReference type="PIRSF" id="PIRSF006769">
    <property type="entry name" value="RibD"/>
    <property type="match status" value="1"/>
</dbReference>
<feature type="binding site" evidence="15">
    <location>
        <position position="164"/>
    </location>
    <ligand>
        <name>NADP(+)</name>
        <dbReference type="ChEBI" id="CHEBI:58349"/>
    </ligand>
</feature>
<evidence type="ECO:0000256" key="13">
    <source>
        <dbReference type="PIRNR" id="PIRNR006769"/>
    </source>
</evidence>
<evidence type="ECO:0000256" key="3">
    <source>
        <dbReference type="ARBA" id="ARBA00004910"/>
    </source>
</evidence>
<evidence type="ECO:0000313" key="18">
    <source>
        <dbReference type="EMBL" id="ABC32608.1"/>
    </source>
</evidence>
<evidence type="ECO:0000256" key="7">
    <source>
        <dbReference type="ARBA" id="ARBA00022723"/>
    </source>
</evidence>
<dbReference type="PROSITE" id="PS51747">
    <property type="entry name" value="CYT_DCMP_DEAMINASES_2"/>
    <property type="match status" value="1"/>
</dbReference>
<feature type="binding site" evidence="15">
    <location>
        <position position="162"/>
    </location>
    <ligand>
        <name>substrate</name>
    </ligand>
</feature>
<name>Q2S9R6_HAHCH</name>
<dbReference type="EC" id="3.5.4.26" evidence="13"/>
<dbReference type="EC" id="1.1.1.193" evidence="13"/>
<feature type="binding site" evidence="15">
    <location>
        <position position="178"/>
    </location>
    <ligand>
        <name>substrate</name>
    </ligand>
</feature>
<evidence type="ECO:0000256" key="10">
    <source>
        <dbReference type="ARBA" id="ARBA00022857"/>
    </source>
</evidence>
<dbReference type="InterPro" id="IPR011549">
    <property type="entry name" value="RibD_C"/>
</dbReference>
<organism evidence="18 19">
    <name type="scientific">Hahella chejuensis (strain KCTC 2396)</name>
    <dbReference type="NCBI Taxonomy" id="349521"/>
    <lineage>
        <taxon>Bacteria</taxon>
        <taxon>Pseudomonadati</taxon>
        <taxon>Pseudomonadota</taxon>
        <taxon>Gammaproteobacteria</taxon>
        <taxon>Oceanospirillales</taxon>
        <taxon>Hahellaceae</taxon>
        <taxon>Hahella</taxon>
    </lineage>
</organism>
<dbReference type="NCBIfam" id="TIGR00227">
    <property type="entry name" value="ribD_Cterm"/>
    <property type="match status" value="1"/>
</dbReference>
<feature type="binding site" evidence="15">
    <location>
        <position position="148"/>
    </location>
    <ligand>
        <name>NADP(+)</name>
        <dbReference type="ChEBI" id="CHEBI:58349"/>
    </ligand>
</feature>
<dbReference type="Proteomes" id="UP000000238">
    <property type="component" value="Chromosome"/>
</dbReference>
<dbReference type="InterPro" id="IPR016193">
    <property type="entry name" value="Cytidine_deaminase-like"/>
</dbReference>
<evidence type="ECO:0000256" key="16">
    <source>
        <dbReference type="PIRSR" id="PIRSR006769-3"/>
    </source>
</evidence>
<evidence type="ECO:0000256" key="5">
    <source>
        <dbReference type="ARBA" id="ARBA00007417"/>
    </source>
</evidence>
<feature type="binding site" evidence="16">
    <location>
        <position position="69"/>
    </location>
    <ligand>
        <name>Zn(2+)</name>
        <dbReference type="ChEBI" id="CHEBI:29105"/>
        <note>catalytic</note>
    </ligand>
</feature>
<sequence length="362" mass="38891">MARALRLAERGLYTTDPNPRVGCVLVKEGVIVGEGWHERAGEGHAEVNALRAAGESARGADCYVTLEPCSHYGRTPPCAEALVKAGVRRVIAAMEDPNPSVAGKGLALLRGAGVESEVGCMAAEAYELNLGFFKRMSDGRPWVRVKVASSLDGRSALHNGVSKWITGAAAREDVQKLRARSSAVITGIGTIIADNPSLNVRGPELEQACNGKLRQPMRVALDSQLRFPADSNMLKLPGKILLVACTDPSEGWLAQRQSSGADLEVLKLAGENGRIDLKALLSTLAARECNEVLVEAGANLAGAFVAQGLADEIWTYTAPKLMGEGRPAFVLPRYEQMDQVITLKLNDVRQVGDDVRMIWRKE</sequence>
<dbReference type="InterPro" id="IPR004794">
    <property type="entry name" value="Eubact_RibD"/>
</dbReference>
<feature type="binding site" evidence="15">
    <location>
        <position position="295"/>
    </location>
    <ligand>
        <name>substrate</name>
    </ligand>
</feature>
<dbReference type="eggNOG" id="COG0117">
    <property type="taxonomic scope" value="Bacteria"/>
</dbReference>
<feature type="domain" description="CMP/dCMP-type deaminase" evidence="17">
    <location>
        <begin position="1"/>
        <end position="117"/>
    </location>
</feature>
<dbReference type="GO" id="GO:0009231">
    <property type="term" value="P:riboflavin biosynthetic process"/>
    <property type="evidence" value="ECO:0007669"/>
    <property type="project" value="UniProtKB-UniPathway"/>
</dbReference>
<dbReference type="PROSITE" id="PS00903">
    <property type="entry name" value="CYT_DCMP_DEAMINASES_1"/>
    <property type="match status" value="1"/>
</dbReference>
<dbReference type="PANTHER" id="PTHR38011">
    <property type="entry name" value="DIHYDROFOLATE REDUCTASE FAMILY PROTEIN (AFU_ORTHOLOGUE AFUA_8G06820)"/>
    <property type="match status" value="1"/>
</dbReference>
<dbReference type="eggNOG" id="COG1985">
    <property type="taxonomic scope" value="Bacteria"/>
</dbReference>
<dbReference type="EMBL" id="CP000155">
    <property type="protein sequence ID" value="ABC32608.1"/>
    <property type="molecule type" value="Genomic_DNA"/>
</dbReference>
<evidence type="ECO:0000256" key="6">
    <source>
        <dbReference type="ARBA" id="ARBA00022619"/>
    </source>
</evidence>
<dbReference type="InterPro" id="IPR024072">
    <property type="entry name" value="DHFR-like_dom_sf"/>
</dbReference>
<reference evidence="18 19" key="1">
    <citation type="journal article" date="2005" name="Nucleic Acids Res.">
        <title>Genomic blueprint of Hahella chejuensis, a marine microbe producing an algicidal agent.</title>
        <authorList>
            <person name="Jeong H."/>
            <person name="Yim J.H."/>
            <person name="Lee C."/>
            <person name="Choi S.-H."/>
            <person name="Park Y.K."/>
            <person name="Yoon S.H."/>
            <person name="Hur C.-G."/>
            <person name="Kang H.-Y."/>
            <person name="Kim D."/>
            <person name="Lee H.H."/>
            <person name="Park K.H."/>
            <person name="Park S.-H."/>
            <person name="Park H.-S."/>
            <person name="Lee H.K."/>
            <person name="Oh T.K."/>
            <person name="Kim J.F."/>
        </authorList>
    </citation>
    <scope>NUCLEOTIDE SEQUENCE [LARGE SCALE GENOMIC DNA]</scope>
    <source>
        <strain evidence="18 19">KCTC 2396</strain>
    </source>
</reference>
<comment type="similarity">
    <text evidence="4 13">In the N-terminal section; belongs to the cytidine and deoxycytidylate deaminase family.</text>
</comment>
<gene>
    <name evidence="18" type="primary">ribD</name>
    <name evidence="18" type="ordered locus">HCH_05957</name>
</gene>
<keyword evidence="11 13" id="KW-0560">Oxidoreductase</keyword>
<dbReference type="Gene3D" id="3.40.430.10">
    <property type="entry name" value="Dihydrofolate Reductase, subunit A"/>
    <property type="match status" value="1"/>
</dbReference>
<dbReference type="Pfam" id="PF01872">
    <property type="entry name" value="RibD_C"/>
    <property type="match status" value="1"/>
</dbReference>
<evidence type="ECO:0000256" key="12">
    <source>
        <dbReference type="ARBA" id="ARBA00023268"/>
    </source>
</evidence>
<accession>Q2S9R6</accession>
<dbReference type="NCBIfam" id="TIGR00326">
    <property type="entry name" value="eubact_ribD"/>
    <property type="match status" value="1"/>
</dbReference>
<evidence type="ECO:0000256" key="1">
    <source>
        <dbReference type="ARBA" id="ARBA00002151"/>
    </source>
</evidence>
<evidence type="ECO:0000256" key="11">
    <source>
        <dbReference type="ARBA" id="ARBA00023002"/>
    </source>
</evidence>
<feature type="binding site" evidence="16">
    <location>
        <position position="44"/>
    </location>
    <ligand>
        <name>Zn(2+)</name>
        <dbReference type="ChEBI" id="CHEBI:29105"/>
        <note>catalytic</note>
    </ligand>
</feature>
<dbReference type="UniPathway" id="UPA00275">
    <property type="reaction ID" value="UER00401"/>
</dbReference>
<dbReference type="AlphaFoldDB" id="Q2S9R6"/>
<feature type="binding site" evidence="15">
    <location>
        <position position="201"/>
    </location>
    <ligand>
        <name>substrate</name>
    </ligand>
</feature>
<dbReference type="InterPro" id="IPR002125">
    <property type="entry name" value="CMP_dCMP_dom"/>
</dbReference>
<comment type="function">
    <text evidence="1 13">Converts 2,5-diamino-6-(ribosylamino)-4(3h)-pyrimidinone 5'-phosphate into 5-amino-6-(ribosylamino)-2,4(1h,3h)-pyrimidinedione 5'-phosphate.</text>
</comment>